<keyword evidence="1" id="KW-1133">Transmembrane helix</keyword>
<dbReference type="Pfam" id="PF04536">
    <property type="entry name" value="TPM_phosphatase"/>
    <property type="match status" value="1"/>
</dbReference>
<dbReference type="AlphaFoldDB" id="B8HWZ3"/>
<dbReference type="KEGG" id="cyn:Cyan7425_0910"/>
<dbReference type="HOGENOM" id="CLU_078529_0_0_3"/>
<evidence type="ECO:0000259" key="2">
    <source>
        <dbReference type="Pfam" id="PF04536"/>
    </source>
</evidence>
<dbReference type="eggNOG" id="COG1512">
    <property type="taxonomic scope" value="Bacteria"/>
</dbReference>
<evidence type="ECO:0000313" key="3">
    <source>
        <dbReference type="EMBL" id="ACL43296.1"/>
    </source>
</evidence>
<accession>B8HWZ3</accession>
<feature type="transmembrane region" description="Helical" evidence="1">
    <location>
        <begin position="188"/>
        <end position="207"/>
    </location>
</feature>
<keyword evidence="1" id="KW-0812">Transmembrane</keyword>
<gene>
    <name evidence="3" type="ordered locus">Cyan7425_0910</name>
</gene>
<dbReference type="PANTHER" id="PTHR35514">
    <property type="entry name" value="THYLAKOID LUMENAL 15.0 KDA PROTEIN 2, CHLOROPLASTIC"/>
    <property type="match status" value="1"/>
</dbReference>
<dbReference type="InterPro" id="IPR007621">
    <property type="entry name" value="TPM_dom"/>
</dbReference>
<dbReference type="STRING" id="395961.Cyan7425_0910"/>
<dbReference type="PANTHER" id="PTHR35514:SF1">
    <property type="entry name" value="THYLAKOID LUMENAL 15.0 KDA PROTEIN 2, CHLOROPLASTIC"/>
    <property type="match status" value="1"/>
</dbReference>
<feature type="transmembrane region" description="Helical" evidence="1">
    <location>
        <begin position="246"/>
        <end position="265"/>
    </location>
</feature>
<keyword evidence="1" id="KW-0472">Membrane</keyword>
<dbReference type="EMBL" id="CP001344">
    <property type="protein sequence ID" value="ACL43296.1"/>
    <property type="molecule type" value="Genomic_DNA"/>
</dbReference>
<feature type="domain" description="TPM" evidence="2">
    <location>
        <begin position="55"/>
        <end position="169"/>
    </location>
</feature>
<organism evidence="3">
    <name type="scientific">Cyanothece sp. (strain PCC 7425 / ATCC 29141)</name>
    <dbReference type="NCBI Taxonomy" id="395961"/>
    <lineage>
        <taxon>Bacteria</taxon>
        <taxon>Bacillati</taxon>
        <taxon>Cyanobacteriota</taxon>
        <taxon>Cyanophyceae</taxon>
        <taxon>Gomontiellales</taxon>
        <taxon>Cyanothecaceae</taxon>
        <taxon>Cyanothece</taxon>
    </lineage>
</organism>
<evidence type="ECO:0000256" key="1">
    <source>
        <dbReference type="SAM" id="Phobius"/>
    </source>
</evidence>
<name>B8HWZ3_CYAP4</name>
<dbReference type="OrthoDB" id="447331at2"/>
<proteinExistence type="predicted"/>
<sequence>MGEILQRLITAGQGFLSQKARILAALLLLIGFWSIAPAALAYNAPELLPDRSTAIVDLSNALTSVQKEKLEAELTQFETETGWKLRVLTQYDRTPGRAVKDFWQLNENSVLLVADSRGGNILNFSVGDAVYRLLPRTFWVELQTRYGNQYFVRDEGEDQSILQSLNAIETCLRQNGCKVVPGLPKEQWMLTLITSMIGGIVFGFAARPRKSDQFLSWQWVLLFSPLWGMLFISFGIGPVVVRTTDWIPLLRNIAGFMISALVVYLTPMLSRSTPSET</sequence>
<dbReference type="Gene3D" id="3.10.310.50">
    <property type="match status" value="1"/>
</dbReference>
<feature type="transmembrane region" description="Helical" evidence="1">
    <location>
        <begin position="219"/>
        <end position="240"/>
    </location>
</feature>
<protein>
    <recommendedName>
        <fullName evidence="2">TPM domain-containing protein</fullName>
    </recommendedName>
</protein>
<reference evidence="3" key="1">
    <citation type="submission" date="2009-01" db="EMBL/GenBank/DDBJ databases">
        <title>Complete sequence of chromosome Cyanothece sp. PCC 7425.</title>
        <authorList>
            <consortium name="US DOE Joint Genome Institute"/>
            <person name="Lucas S."/>
            <person name="Copeland A."/>
            <person name="Lapidus A."/>
            <person name="Glavina del Rio T."/>
            <person name="Dalin E."/>
            <person name="Tice H."/>
            <person name="Bruce D."/>
            <person name="Goodwin L."/>
            <person name="Pitluck S."/>
            <person name="Sims D."/>
            <person name="Meineke L."/>
            <person name="Brettin T."/>
            <person name="Detter J.C."/>
            <person name="Han C."/>
            <person name="Larimer F."/>
            <person name="Land M."/>
            <person name="Hauser L."/>
            <person name="Kyrpides N."/>
            <person name="Ovchinnikova G."/>
            <person name="Liberton M."/>
            <person name="Stoeckel J."/>
            <person name="Banerjee A."/>
            <person name="Singh A."/>
            <person name="Page L."/>
            <person name="Sato H."/>
            <person name="Zhao L."/>
            <person name="Sherman L."/>
            <person name="Pakrasi H."/>
            <person name="Richardson P."/>
        </authorList>
    </citation>
    <scope>NUCLEOTIDE SEQUENCE</scope>
    <source>
        <strain evidence="3">PCC 7425</strain>
    </source>
</reference>